<evidence type="ECO:0000259" key="3">
    <source>
        <dbReference type="Pfam" id="PF04389"/>
    </source>
</evidence>
<dbReference type="GO" id="GO:0006508">
    <property type="term" value="P:proteolysis"/>
    <property type="evidence" value="ECO:0007669"/>
    <property type="project" value="InterPro"/>
</dbReference>
<dbReference type="InterPro" id="IPR007484">
    <property type="entry name" value="Peptidase_M28"/>
</dbReference>
<keyword evidence="1" id="KW-0732">Signal</keyword>
<dbReference type="SUPFAM" id="SSF53187">
    <property type="entry name" value="Zn-dependent exopeptidases"/>
    <property type="match status" value="1"/>
</dbReference>
<accession>A0A7X5Y145</accession>
<protein>
    <recommendedName>
        <fullName evidence="6">Zn-dependent M28 family amino/carboxypeptidase</fullName>
    </recommendedName>
</protein>
<sequence>MKRALLALLLLAGPALAQQAPPLTPEQAAIKAHVQFLASDALRGREAGTRDYDVAAEYVAARMLAMGLEPGASGGWFQPVKLVTYRPAEKATWTLKRGGKDVPFAFGKDFVNEPVPSSPDFKAEGELVFAGYGIVYPQGKRDDYKGLDVRGKIVAILDGTPKGLPNEVNAHFGDDGQKARLAAARGAKAVLIVETIARAREFSVEKFAPYYAYPRTGWAGPDGVANAVSPPAPVVGQVSQAGAAKLFVGAKLRWADVLAAQARGSRMPTGPLAGTLAVASKTRLSTRDSHNVIGRIEGSDPALKAQTVVLSAHLDHVGVGEPVKGDTIYNGAMDNAIGVSMLLEIAKAIQESGKRPRRSLLFVALTAEEKGLIGSDYFAHFPTVPRGAIVAGVNFDMPILTYPLVDLVVLGGERSSIGPVVAAAARAEGLGVVPDPAPEEMFFVRSDHYSFVRAGIPAVSLDTGPGGTGAVAARKFLDENYHKPSDQIDLPFDWNSAVKYKRVGLATVQALADGDARPRWNHGDFFGTLFGGGQ</sequence>
<dbReference type="Pfam" id="PF04389">
    <property type="entry name" value="Peptidase_M28"/>
    <property type="match status" value="1"/>
</dbReference>
<feature type="chain" id="PRO_5031239463" description="Zn-dependent M28 family amino/carboxypeptidase" evidence="1">
    <location>
        <begin position="18"/>
        <end position="534"/>
    </location>
</feature>
<dbReference type="PANTHER" id="PTHR12147">
    <property type="entry name" value="METALLOPEPTIDASE M28 FAMILY MEMBER"/>
    <property type="match status" value="1"/>
</dbReference>
<organism evidence="4 5">
    <name type="scientific">Sphingomonas trueperi</name>
    <dbReference type="NCBI Taxonomy" id="53317"/>
    <lineage>
        <taxon>Bacteria</taxon>
        <taxon>Pseudomonadati</taxon>
        <taxon>Pseudomonadota</taxon>
        <taxon>Alphaproteobacteria</taxon>
        <taxon>Sphingomonadales</taxon>
        <taxon>Sphingomonadaceae</taxon>
        <taxon>Sphingomonas</taxon>
    </lineage>
</organism>
<name>A0A7X5Y145_9SPHN</name>
<dbReference type="Gene3D" id="3.40.630.10">
    <property type="entry name" value="Zn peptidases"/>
    <property type="match status" value="1"/>
</dbReference>
<gene>
    <name evidence="4" type="ORF">GGR89_003482</name>
</gene>
<evidence type="ECO:0000259" key="2">
    <source>
        <dbReference type="Pfam" id="PF02225"/>
    </source>
</evidence>
<dbReference type="InterPro" id="IPR046450">
    <property type="entry name" value="PA_dom_sf"/>
</dbReference>
<evidence type="ECO:0000256" key="1">
    <source>
        <dbReference type="SAM" id="SignalP"/>
    </source>
</evidence>
<evidence type="ECO:0000313" key="5">
    <source>
        <dbReference type="Proteomes" id="UP000531251"/>
    </source>
</evidence>
<dbReference type="InterPro" id="IPR003137">
    <property type="entry name" value="PA_domain"/>
</dbReference>
<dbReference type="RefSeq" id="WP_125975930.1">
    <property type="nucleotide sequence ID" value="NZ_BAAADY010000015.1"/>
</dbReference>
<evidence type="ECO:0000313" key="4">
    <source>
        <dbReference type="EMBL" id="NJB99142.1"/>
    </source>
</evidence>
<dbReference type="EMBL" id="JAATJB010000012">
    <property type="protein sequence ID" value="NJB99142.1"/>
    <property type="molecule type" value="Genomic_DNA"/>
</dbReference>
<dbReference type="InterPro" id="IPR045175">
    <property type="entry name" value="M28_fam"/>
</dbReference>
<feature type="domain" description="Peptidase M28" evidence="3">
    <location>
        <begin position="291"/>
        <end position="505"/>
    </location>
</feature>
<dbReference type="AlphaFoldDB" id="A0A7X5Y145"/>
<dbReference type="GO" id="GO:0008235">
    <property type="term" value="F:metalloexopeptidase activity"/>
    <property type="evidence" value="ECO:0007669"/>
    <property type="project" value="InterPro"/>
</dbReference>
<reference evidence="4 5" key="1">
    <citation type="submission" date="2020-03" db="EMBL/GenBank/DDBJ databases">
        <title>Genomic Encyclopedia of Type Strains, Phase IV (KMG-IV): sequencing the most valuable type-strain genomes for metagenomic binning, comparative biology and taxonomic classification.</title>
        <authorList>
            <person name="Goeker M."/>
        </authorList>
    </citation>
    <scope>NUCLEOTIDE SEQUENCE [LARGE SCALE GENOMIC DNA]</scope>
    <source>
        <strain evidence="4 5">DSM 7225</strain>
    </source>
</reference>
<keyword evidence="5" id="KW-1185">Reference proteome</keyword>
<proteinExistence type="predicted"/>
<dbReference type="Gene3D" id="3.50.30.30">
    <property type="match status" value="1"/>
</dbReference>
<dbReference type="Proteomes" id="UP000531251">
    <property type="component" value="Unassembled WGS sequence"/>
</dbReference>
<feature type="domain" description="PA" evidence="2">
    <location>
        <begin position="124"/>
        <end position="198"/>
    </location>
</feature>
<dbReference type="SUPFAM" id="SSF52025">
    <property type="entry name" value="PA domain"/>
    <property type="match status" value="1"/>
</dbReference>
<dbReference type="Pfam" id="PF02225">
    <property type="entry name" value="PA"/>
    <property type="match status" value="1"/>
</dbReference>
<comment type="caution">
    <text evidence="4">The sequence shown here is derived from an EMBL/GenBank/DDBJ whole genome shotgun (WGS) entry which is preliminary data.</text>
</comment>
<feature type="signal peptide" evidence="1">
    <location>
        <begin position="1"/>
        <end position="17"/>
    </location>
</feature>
<dbReference type="PANTHER" id="PTHR12147:SF26">
    <property type="entry name" value="PEPTIDASE M28 DOMAIN-CONTAINING PROTEIN"/>
    <property type="match status" value="1"/>
</dbReference>
<evidence type="ECO:0008006" key="6">
    <source>
        <dbReference type="Google" id="ProtNLM"/>
    </source>
</evidence>